<dbReference type="FunFam" id="1.10.1220.70:FF:000001">
    <property type="entry name" value="Olfactory receptor"/>
    <property type="match status" value="1"/>
</dbReference>
<dbReference type="GO" id="GO:0004930">
    <property type="term" value="F:G protein-coupled receptor activity"/>
    <property type="evidence" value="ECO:0007669"/>
    <property type="project" value="UniProtKB-KW"/>
</dbReference>
<comment type="function">
    <text evidence="28">Catalyzes the reduction of fatty acyl-CoA to fatty alcohols.</text>
</comment>
<keyword evidence="16" id="KW-0325">Glycoprotein</keyword>
<comment type="catalytic activity">
    <reaction evidence="19">
        <text>(9Z,12Z)-octadecadienoyl-CoA + 2 NADPH + 2 H(+) = (9Z,12Z)-octadecadien-1-ol + 2 NADP(+) + CoA</text>
        <dbReference type="Rhea" id="RHEA:36363"/>
        <dbReference type="ChEBI" id="CHEBI:15378"/>
        <dbReference type="ChEBI" id="CHEBI:57287"/>
        <dbReference type="ChEBI" id="CHEBI:57383"/>
        <dbReference type="ChEBI" id="CHEBI:57783"/>
        <dbReference type="ChEBI" id="CHEBI:58349"/>
        <dbReference type="ChEBI" id="CHEBI:73534"/>
    </reaction>
    <physiologicalReaction direction="left-to-right" evidence="19">
        <dbReference type="Rhea" id="RHEA:36364"/>
    </physiologicalReaction>
</comment>
<evidence type="ECO:0000256" key="2">
    <source>
        <dbReference type="ARBA" id="ARBA00004651"/>
    </source>
</evidence>
<dbReference type="PRINTS" id="PR00237">
    <property type="entry name" value="GPCRRHODOPSN"/>
</dbReference>
<keyword evidence="13 28" id="KW-0472">Membrane</keyword>
<evidence type="ECO:0000256" key="19">
    <source>
        <dbReference type="ARBA" id="ARBA00047362"/>
    </source>
</evidence>
<evidence type="ECO:0000256" key="1">
    <source>
        <dbReference type="ARBA" id="ARBA00004549"/>
    </source>
</evidence>
<dbReference type="Pfam" id="PF13853">
    <property type="entry name" value="7tm_4"/>
    <property type="match status" value="1"/>
</dbReference>
<evidence type="ECO:0000256" key="13">
    <source>
        <dbReference type="ARBA" id="ARBA00023136"/>
    </source>
</evidence>
<keyword evidence="32" id="KW-1185">Reference proteome</keyword>
<feature type="transmembrane region" description="Helical" evidence="28">
    <location>
        <begin position="909"/>
        <end position="931"/>
    </location>
</feature>
<evidence type="ECO:0000256" key="11">
    <source>
        <dbReference type="ARBA" id="ARBA00023040"/>
    </source>
</evidence>
<dbReference type="Proteomes" id="UP000269221">
    <property type="component" value="Unassembled WGS sequence"/>
</dbReference>
<reference evidence="31 32" key="1">
    <citation type="submission" date="2018-07" db="EMBL/GenBank/DDBJ databases">
        <title>A high quality draft genome assembly of the barn swallow (H. rustica rustica).</title>
        <authorList>
            <person name="Formenti G."/>
            <person name="Chiara M."/>
            <person name="Poveda L."/>
            <person name="Francoijs K.-J."/>
            <person name="Bonisoli-Alquati A."/>
            <person name="Canova L."/>
            <person name="Gianfranceschi L."/>
            <person name="Horner D.S."/>
            <person name="Saino N."/>
        </authorList>
    </citation>
    <scope>NUCLEOTIDE SEQUENCE [LARGE SCALE GENOMIC DNA]</scope>
    <source>
        <strain evidence="31">Chelidonia</strain>
        <tissue evidence="31">Blood</tissue>
    </source>
</reference>
<dbReference type="STRING" id="333673.A0A3M0JFV7"/>
<proteinExistence type="inferred from homology"/>
<comment type="similarity">
    <text evidence="4 27">Belongs to the G-protein coupled receptor 1 family.</text>
</comment>
<accession>A0A3M0JFV7</accession>
<dbReference type="CDD" id="cd15417">
    <property type="entry name" value="7tmA_OR5A1-like"/>
    <property type="match status" value="1"/>
</dbReference>
<evidence type="ECO:0000256" key="21">
    <source>
        <dbReference type="ARBA" id="ARBA00047991"/>
    </source>
</evidence>
<keyword evidence="8 28" id="KW-0521">NADP</keyword>
<dbReference type="PANTHER" id="PTHR11011">
    <property type="entry name" value="MALE STERILITY PROTEIN 2-RELATED"/>
    <property type="match status" value="1"/>
</dbReference>
<dbReference type="Gene3D" id="2.60.120.290">
    <property type="entry name" value="Spermadhesin, CUB domain"/>
    <property type="match status" value="1"/>
</dbReference>
<evidence type="ECO:0000256" key="8">
    <source>
        <dbReference type="ARBA" id="ARBA00022857"/>
    </source>
</evidence>
<dbReference type="InterPro" id="IPR000725">
    <property type="entry name" value="Olfact_rcpt"/>
</dbReference>
<dbReference type="SUPFAM" id="SSF51735">
    <property type="entry name" value="NAD(P)-binding Rossmann-fold domains"/>
    <property type="match status" value="1"/>
</dbReference>
<feature type="compositionally biased region" description="Polar residues" evidence="29">
    <location>
        <begin position="634"/>
        <end position="654"/>
    </location>
</feature>
<feature type="transmembrane region" description="Helical" evidence="28">
    <location>
        <begin position="943"/>
        <end position="963"/>
    </location>
</feature>
<dbReference type="CDD" id="cd05236">
    <property type="entry name" value="FAR-N_SDR_e"/>
    <property type="match status" value="1"/>
</dbReference>
<comment type="subcellular location">
    <subcellularLocation>
        <location evidence="2">Cell membrane</location>
        <topology evidence="2">Multi-pass membrane protein</topology>
    </subcellularLocation>
    <subcellularLocation>
        <location evidence="1">Peroxisome membrane</location>
        <topology evidence="1">Single-pass membrane protein</topology>
    </subcellularLocation>
</comment>
<dbReference type="Gene3D" id="3.40.50.720">
    <property type="entry name" value="NAD(P)-binding Rossmann-like Domain"/>
    <property type="match status" value="1"/>
</dbReference>
<evidence type="ECO:0000313" key="32">
    <source>
        <dbReference type="Proteomes" id="UP000269221"/>
    </source>
</evidence>
<feature type="transmembrane region" description="Helical" evidence="28">
    <location>
        <begin position="729"/>
        <end position="750"/>
    </location>
</feature>
<evidence type="ECO:0000256" key="20">
    <source>
        <dbReference type="ARBA" id="ARBA00047934"/>
    </source>
</evidence>
<evidence type="ECO:0000256" key="3">
    <source>
        <dbReference type="ARBA" id="ARBA00005928"/>
    </source>
</evidence>
<dbReference type="InterPro" id="IPR000276">
    <property type="entry name" value="GPCR_Rhodpsn"/>
</dbReference>
<dbReference type="GO" id="GO:0080019">
    <property type="term" value="F:alcohol-forming very long-chain fatty acyl-CoA reductase activity"/>
    <property type="evidence" value="ECO:0007669"/>
    <property type="project" value="InterPro"/>
</dbReference>
<comment type="catalytic activity">
    <reaction evidence="25">
        <text>16-methylheptadecanoyl-CoA + 2 NADPH + 2 H(+) = 16-methylheptadecan-1-ol + 2 NADP(+) + CoA</text>
        <dbReference type="Rhea" id="RHEA:81763"/>
        <dbReference type="ChEBI" id="CHEBI:15378"/>
        <dbReference type="ChEBI" id="CHEBI:57287"/>
        <dbReference type="ChEBI" id="CHEBI:57783"/>
        <dbReference type="ChEBI" id="CHEBI:58349"/>
        <dbReference type="ChEBI" id="CHEBI:84911"/>
        <dbReference type="ChEBI" id="CHEBI:231998"/>
    </reaction>
    <physiologicalReaction direction="left-to-right" evidence="25">
        <dbReference type="Rhea" id="RHEA:81764"/>
    </physiologicalReaction>
</comment>
<evidence type="ECO:0000256" key="25">
    <source>
        <dbReference type="ARBA" id="ARBA00049928"/>
    </source>
</evidence>
<keyword evidence="9 28" id="KW-1133">Transmembrane helix</keyword>
<feature type="transmembrane region" description="Helical" evidence="28">
    <location>
        <begin position="450"/>
        <end position="467"/>
    </location>
</feature>
<feature type="domain" description="G-protein coupled receptors family 1 profile" evidence="30">
    <location>
        <begin position="743"/>
        <end position="992"/>
    </location>
</feature>
<dbReference type="GO" id="GO:0008610">
    <property type="term" value="P:lipid biosynthetic process"/>
    <property type="evidence" value="ECO:0007669"/>
    <property type="project" value="UniProtKB-ARBA"/>
</dbReference>
<protein>
    <recommendedName>
        <fullName evidence="28">Fatty acyl-CoA reductase</fullName>
        <ecNumber evidence="28">1.2.1.84</ecNumber>
    </recommendedName>
</protein>
<dbReference type="FunFam" id="3.40.50.720:FF:000123">
    <property type="entry name" value="Fatty acyl-CoA reductase"/>
    <property type="match status" value="1"/>
</dbReference>
<comment type="function">
    <text evidence="18">Catalyzes the reduction of saturated and unsaturated C16 or C18 fatty acyl-CoA to fatty alcohols. It plays an essential role in the production of ether lipids/plasmalogens which synthesis requires fatty alcohols. In parallel, it is also required for wax monoesters production since fatty alcohols also constitute a substrate for their synthesis.</text>
</comment>
<evidence type="ECO:0000256" key="6">
    <source>
        <dbReference type="ARBA" id="ARBA00022516"/>
    </source>
</evidence>
<feature type="transmembrane region" description="Helical" evidence="28">
    <location>
        <begin position="868"/>
        <end position="889"/>
    </location>
</feature>
<dbReference type="InterPro" id="IPR017452">
    <property type="entry name" value="GPCR_Rhodpsn_7TM"/>
</dbReference>
<evidence type="ECO:0000256" key="22">
    <source>
        <dbReference type="ARBA" id="ARBA00048521"/>
    </source>
</evidence>
<evidence type="ECO:0000256" key="7">
    <source>
        <dbReference type="ARBA" id="ARBA00022692"/>
    </source>
</evidence>
<keyword evidence="15 27" id="KW-0675">Receptor</keyword>
<dbReference type="Pfam" id="PF07993">
    <property type="entry name" value="NAD_binding_4"/>
    <property type="match status" value="1"/>
</dbReference>
<dbReference type="InterPro" id="IPR035914">
    <property type="entry name" value="Sperma_CUB_dom_sf"/>
</dbReference>
<dbReference type="PROSITE" id="PS00237">
    <property type="entry name" value="G_PROTEIN_RECEP_F1_1"/>
    <property type="match status" value="1"/>
</dbReference>
<feature type="transmembrane region" description="Helical" evidence="28">
    <location>
        <begin position="762"/>
        <end position="783"/>
    </location>
</feature>
<comment type="catalytic activity">
    <reaction evidence="21">
        <text>octadecanoyl-CoA + 2 NADPH + 2 H(+) = octadecan-1-ol + 2 NADP(+) + CoA</text>
        <dbReference type="Rhea" id="RHEA:36319"/>
        <dbReference type="ChEBI" id="CHEBI:15378"/>
        <dbReference type="ChEBI" id="CHEBI:32154"/>
        <dbReference type="ChEBI" id="CHEBI:57287"/>
        <dbReference type="ChEBI" id="CHEBI:57394"/>
        <dbReference type="ChEBI" id="CHEBI:57783"/>
        <dbReference type="ChEBI" id="CHEBI:58349"/>
        <dbReference type="EC" id="1.2.1.84"/>
    </reaction>
    <physiologicalReaction direction="left-to-right" evidence="21">
        <dbReference type="Rhea" id="RHEA:36320"/>
    </physiologicalReaction>
</comment>
<evidence type="ECO:0000256" key="18">
    <source>
        <dbReference type="ARBA" id="ARBA00045581"/>
    </source>
</evidence>
<evidence type="ECO:0000256" key="16">
    <source>
        <dbReference type="ARBA" id="ARBA00023180"/>
    </source>
</evidence>
<feature type="region of interest" description="Disordered" evidence="29">
    <location>
        <begin position="633"/>
        <end position="654"/>
    </location>
</feature>
<keyword evidence="14" id="KW-0576">Peroxisome</keyword>
<dbReference type="GO" id="GO:0102965">
    <property type="term" value="F:alcohol-forming long-chain fatty acyl-CoA reductase activity"/>
    <property type="evidence" value="ECO:0007669"/>
    <property type="project" value="UniProtKB-EC"/>
</dbReference>
<dbReference type="InterPro" id="IPR036291">
    <property type="entry name" value="NAD(P)-bd_dom_sf"/>
</dbReference>
<dbReference type="EMBL" id="QRBI01000154">
    <property type="protein sequence ID" value="RMB97923.1"/>
    <property type="molecule type" value="Genomic_DNA"/>
</dbReference>
<evidence type="ECO:0000256" key="29">
    <source>
        <dbReference type="SAM" id="MobiDB-lite"/>
    </source>
</evidence>
<gene>
    <name evidence="31" type="ORF">DUI87_25401</name>
</gene>
<evidence type="ECO:0000256" key="24">
    <source>
        <dbReference type="ARBA" id="ARBA00049865"/>
    </source>
</evidence>
<comment type="caution">
    <text evidence="31">The sequence shown here is derived from an EMBL/GenBank/DDBJ whole genome shotgun (WGS) entry which is preliminary data.</text>
</comment>
<dbReference type="PROSITE" id="PS50262">
    <property type="entry name" value="G_PROTEIN_RECEP_F1_2"/>
    <property type="match status" value="1"/>
</dbReference>
<comment type="similarity">
    <text evidence="3 28">Belongs to the fatty acyl-CoA reductase family.</text>
</comment>
<feature type="transmembrane region" description="Helical" evidence="28">
    <location>
        <begin position="795"/>
        <end position="818"/>
    </location>
</feature>
<dbReference type="SUPFAM" id="SSF81321">
    <property type="entry name" value="Family A G protein-coupled receptor-like"/>
    <property type="match status" value="1"/>
</dbReference>
<organism evidence="31 32">
    <name type="scientific">Hirundo rustica rustica</name>
    <dbReference type="NCBI Taxonomy" id="333673"/>
    <lineage>
        <taxon>Eukaryota</taxon>
        <taxon>Metazoa</taxon>
        <taxon>Chordata</taxon>
        <taxon>Craniata</taxon>
        <taxon>Vertebrata</taxon>
        <taxon>Euteleostomi</taxon>
        <taxon>Archelosauria</taxon>
        <taxon>Archosauria</taxon>
        <taxon>Dinosauria</taxon>
        <taxon>Saurischia</taxon>
        <taxon>Theropoda</taxon>
        <taxon>Coelurosauria</taxon>
        <taxon>Aves</taxon>
        <taxon>Neognathae</taxon>
        <taxon>Neoaves</taxon>
        <taxon>Telluraves</taxon>
        <taxon>Australaves</taxon>
        <taxon>Passeriformes</taxon>
        <taxon>Sylvioidea</taxon>
        <taxon>Hirundinidae</taxon>
        <taxon>Hirundo</taxon>
    </lineage>
</organism>
<name>A0A3M0JFV7_HIRRU</name>
<evidence type="ECO:0000256" key="4">
    <source>
        <dbReference type="ARBA" id="ARBA00010663"/>
    </source>
</evidence>
<evidence type="ECO:0000256" key="14">
    <source>
        <dbReference type="ARBA" id="ARBA00023140"/>
    </source>
</evidence>
<evidence type="ECO:0000313" key="31">
    <source>
        <dbReference type="EMBL" id="RMB97923.1"/>
    </source>
</evidence>
<evidence type="ECO:0000256" key="26">
    <source>
        <dbReference type="ARBA" id="ARBA00049930"/>
    </source>
</evidence>
<evidence type="ECO:0000256" key="17">
    <source>
        <dbReference type="ARBA" id="ARBA00023224"/>
    </source>
</evidence>
<dbReference type="GO" id="GO:0004984">
    <property type="term" value="F:olfactory receptor activity"/>
    <property type="evidence" value="ECO:0007669"/>
    <property type="project" value="InterPro"/>
</dbReference>
<feature type="transmembrane region" description="Helical" evidence="28">
    <location>
        <begin position="476"/>
        <end position="496"/>
    </location>
</feature>
<dbReference type="AlphaFoldDB" id="A0A3M0JFV7"/>
<dbReference type="InterPro" id="IPR026055">
    <property type="entry name" value="FAR"/>
</dbReference>
<evidence type="ECO:0000256" key="27">
    <source>
        <dbReference type="RuleBase" id="RU000688"/>
    </source>
</evidence>
<dbReference type="OrthoDB" id="429813at2759"/>
<dbReference type="PRINTS" id="PR00245">
    <property type="entry name" value="OLFACTORYR"/>
</dbReference>
<dbReference type="GO" id="GO:0005886">
    <property type="term" value="C:plasma membrane"/>
    <property type="evidence" value="ECO:0007669"/>
    <property type="project" value="UniProtKB-SubCell"/>
</dbReference>
<comment type="catalytic activity">
    <reaction evidence="22">
        <text>hexadecanoyl-CoA + 2 NADPH + 2 H(+) = hexadecan-1-ol + 2 NADP(+) + CoA</text>
        <dbReference type="Rhea" id="RHEA:36315"/>
        <dbReference type="ChEBI" id="CHEBI:15378"/>
        <dbReference type="ChEBI" id="CHEBI:16125"/>
        <dbReference type="ChEBI" id="CHEBI:57287"/>
        <dbReference type="ChEBI" id="CHEBI:57379"/>
        <dbReference type="ChEBI" id="CHEBI:57783"/>
        <dbReference type="ChEBI" id="CHEBI:58349"/>
        <dbReference type="EC" id="1.2.1.84"/>
    </reaction>
    <physiologicalReaction direction="left-to-right" evidence="22">
        <dbReference type="Rhea" id="RHEA:36316"/>
    </physiologicalReaction>
</comment>
<evidence type="ECO:0000256" key="28">
    <source>
        <dbReference type="RuleBase" id="RU363097"/>
    </source>
</evidence>
<sequence>MNITLDHKDKQTVSFGDTLARYWPHRVTMVSIPEYYEGKNILLTGATGFVGKVLLEKLLRSCPKVKAVYVLVRKKASQTPEARIEEIISSKLFDRLREDQPDFKEKIIVVVSELTQPELHLAQPIKEELIECINIIFHCAATVRFNETLRDAVQLNVVATQQLLSLARRMKNLEVFMHVSTAYAYCNRKQIEEVVYPPPVDPKKLIDSLEYVLCVMNLLGWMDDDLVNEITPKLLGKRPNTYTYTKALAESVVQQEGAELNIAIVRPSIIGASWKEPFPGWIDNFNGPSGIFIAAGKGILRTMRASNDALADLVPIDVVVNTTLAAAWYSAINRPRKVMVYNCTTGGTNPFHWSEVVFDFCYTAYVLDAESIFPIISASEELQFSWYQPPLVPACPTGETLKQTFNFDVRQLHWAEYMENYCLGTKKYVLNEEMSGLPAARKHLNKLRNIRYGFNTILVILIWRIFIARSQMARNIWYFVVIFLLILLPTDATLAGSHVENTWLFLETQVGEFRTGTRCNTWTSLQESTEQTLPAKSVIQQPKLDPRTPMNYGIALLNQDGTFSKARVSWKFCGGDLPLPLLIGSSSIRLKFVSDDEDCGTDFSITYKALTPDILPGVTLKAQKETLQLCLSPALSNQPPTMNPTSSEPAEELTSSNTKGSKVLFQVVSTKDCLQADPTAKRVFQLEETFSKEFTQTTYFEGMSGSNCTGATEFILVGFTEDPASQVTFFLLFLLIYLVTILGNLAMITLIRASPLLHSPMYYFLGNLAFVNLCTSTIITPRILGGILLAKKGMAYAGCMAQVFTFGLFVVTECFLLATMAYDRYVAVCHPLLYALVMSPERCSRLVTGSYLLGLTNGVGQTISMSSLFFCGSSTMDVFFCDISLLISLSTSDTTLSLVILRASSSLLGVPSMLVVLVSYVAIISTILNISSAEGKCKAFSTCASHLATVSTFYGALIFMYLIPRPDNSRGGDKWAAALYTVVTPMLNPLIYSLRNREVKEAWRRLRKIK</sequence>
<dbReference type="SUPFAM" id="SSF49854">
    <property type="entry name" value="Spermadhesin, CUB domain"/>
    <property type="match status" value="1"/>
</dbReference>
<keyword evidence="5" id="KW-1003">Cell membrane</keyword>
<feature type="transmembrane region" description="Helical" evidence="28">
    <location>
        <begin position="975"/>
        <end position="994"/>
    </location>
</feature>
<keyword evidence="11 27" id="KW-0297">G-protein coupled receptor</keyword>
<keyword evidence="17 27" id="KW-0807">Transducer</keyword>
<evidence type="ECO:0000256" key="5">
    <source>
        <dbReference type="ARBA" id="ARBA00022475"/>
    </source>
</evidence>
<comment type="catalytic activity">
    <reaction evidence="20">
        <text>(9Z)-octadecenoyl-CoA + 2 NADPH + 2 H(+) = (9Z)-octadecen-1-ol + 2 NADP(+) + CoA</text>
        <dbReference type="Rhea" id="RHEA:36323"/>
        <dbReference type="ChEBI" id="CHEBI:15378"/>
        <dbReference type="ChEBI" id="CHEBI:57287"/>
        <dbReference type="ChEBI" id="CHEBI:57387"/>
        <dbReference type="ChEBI" id="CHEBI:57783"/>
        <dbReference type="ChEBI" id="CHEBI:58349"/>
        <dbReference type="ChEBI" id="CHEBI:73504"/>
    </reaction>
    <physiologicalReaction direction="left-to-right" evidence="20">
        <dbReference type="Rhea" id="RHEA:36324"/>
    </physiologicalReaction>
</comment>
<evidence type="ECO:0000256" key="9">
    <source>
        <dbReference type="ARBA" id="ARBA00022989"/>
    </source>
</evidence>
<dbReference type="FunFam" id="1.20.1070.10:FF:000003">
    <property type="entry name" value="Olfactory receptor"/>
    <property type="match status" value="1"/>
</dbReference>
<comment type="catalytic activity">
    <reaction evidence="26">
        <text>eicosanoyl-CoA + 2 NADPH + 2 H(+) = eicosan-1-ol + 2 NADP(+) + CoA</text>
        <dbReference type="Rhea" id="RHEA:81727"/>
        <dbReference type="ChEBI" id="CHEBI:15378"/>
        <dbReference type="ChEBI" id="CHEBI:57287"/>
        <dbReference type="ChEBI" id="CHEBI:57380"/>
        <dbReference type="ChEBI" id="CHEBI:57783"/>
        <dbReference type="ChEBI" id="CHEBI:58349"/>
        <dbReference type="ChEBI" id="CHEBI:75627"/>
    </reaction>
    <physiologicalReaction direction="left-to-right" evidence="26">
        <dbReference type="Rhea" id="RHEA:81728"/>
    </physiologicalReaction>
</comment>
<evidence type="ECO:0000259" key="30">
    <source>
        <dbReference type="PROSITE" id="PS50262"/>
    </source>
</evidence>
<keyword evidence="6 28" id="KW-0444">Lipid biosynthesis</keyword>
<dbReference type="GO" id="GO:0035336">
    <property type="term" value="P:long-chain fatty-acyl-CoA metabolic process"/>
    <property type="evidence" value="ECO:0007669"/>
    <property type="project" value="TreeGrafter"/>
</dbReference>
<dbReference type="Gene3D" id="1.20.1070.10">
    <property type="entry name" value="Rhodopsin 7-helix transmembrane proteins"/>
    <property type="match status" value="1"/>
</dbReference>
<dbReference type="EC" id="1.2.1.84" evidence="28"/>
<keyword evidence="7 27" id="KW-0812">Transmembrane</keyword>
<evidence type="ECO:0000256" key="23">
    <source>
        <dbReference type="ARBA" id="ARBA00049089"/>
    </source>
</evidence>
<keyword evidence="12 28" id="KW-0443">Lipid metabolism</keyword>
<dbReference type="GO" id="GO:0005778">
    <property type="term" value="C:peroxisomal membrane"/>
    <property type="evidence" value="ECO:0007669"/>
    <property type="project" value="UniProtKB-SubCell"/>
</dbReference>
<evidence type="ECO:0000256" key="12">
    <source>
        <dbReference type="ARBA" id="ARBA00023098"/>
    </source>
</evidence>
<keyword evidence="10 28" id="KW-0560">Oxidoreductase</keyword>
<dbReference type="PANTHER" id="PTHR11011:SF119">
    <property type="entry name" value="FATTY ACYL-COA REDUCTASE 1"/>
    <property type="match status" value="1"/>
</dbReference>
<comment type="catalytic activity">
    <reaction evidence="23">
        <text>a long-chain fatty acyl-CoA + 2 NADPH + 2 H(+) = a long-chain primary fatty alcohol + 2 NADP(+) + CoA</text>
        <dbReference type="Rhea" id="RHEA:52716"/>
        <dbReference type="ChEBI" id="CHEBI:15378"/>
        <dbReference type="ChEBI" id="CHEBI:57287"/>
        <dbReference type="ChEBI" id="CHEBI:57783"/>
        <dbReference type="ChEBI" id="CHEBI:58349"/>
        <dbReference type="ChEBI" id="CHEBI:77396"/>
        <dbReference type="ChEBI" id="CHEBI:83139"/>
        <dbReference type="EC" id="1.2.1.84"/>
    </reaction>
    <physiologicalReaction direction="left-to-right" evidence="23">
        <dbReference type="Rhea" id="RHEA:52717"/>
    </physiologicalReaction>
</comment>
<evidence type="ECO:0000256" key="15">
    <source>
        <dbReference type="ARBA" id="ARBA00023170"/>
    </source>
</evidence>
<dbReference type="InterPro" id="IPR013120">
    <property type="entry name" value="FAR_NAD-bd"/>
</dbReference>
<comment type="catalytic activity">
    <reaction evidence="24">
        <text>18-methylnonadecanoyl-CoA + 2 NADPH + 2 H(+) = 18-methylnonadecan-1-ol + 2 NADP(+) + CoA</text>
        <dbReference type="Rhea" id="RHEA:81767"/>
        <dbReference type="ChEBI" id="CHEBI:15378"/>
        <dbReference type="ChEBI" id="CHEBI:57287"/>
        <dbReference type="ChEBI" id="CHEBI:57783"/>
        <dbReference type="ChEBI" id="CHEBI:58349"/>
        <dbReference type="ChEBI" id="CHEBI:84914"/>
        <dbReference type="ChEBI" id="CHEBI:231999"/>
    </reaction>
    <physiologicalReaction direction="left-to-right" evidence="24">
        <dbReference type="Rhea" id="RHEA:81768"/>
    </physiologicalReaction>
</comment>
<evidence type="ECO:0000256" key="10">
    <source>
        <dbReference type="ARBA" id="ARBA00023002"/>
    </source>
</evidence>